<keyword evidence="2" id="KW-1185">Reference proteome</keyword>
<name>A0A318Z6V6_9EURO</name>
<evidence type="ECO:0000313" key="1">
    <source>
        <dbReference type="EMBL" id="PYH42174.1"/>
    </source>
</evidence>
<accession>A0A318Z6V6</accession>
<gene>
    <name evidence="1" type="ORF">BP01DRAFT_137993</name>
</gene>
<reference evidence="1 2" key="1">
    <citation type="submission" date="2016-12" db="EMBL/GenBank/DDBJ databases">
        <title>The genomes of Aspergillus section Nigri reveals drivers in fungal speciation.</title>
        <authorList>
            <consortium name="DOE Joint Genome Institute"/>
            <person name="Vesth T.C."/>
            <person name="Nybo J."/>
            <person name="Theobald S."/>
            <person name="Brandl J."/>
            <person name="Frisvad J.C."/>
            <person name="Nielsen K.F."/>
            <person name="Lyhne E.K."/>
            <person name="Kogle M.E."/>
            <person name="Kuo A."/>
            <person name="Riley R."/>
            <person name="Clum A."/>
            <person name="Nolan M."/>
            <person name="Lipzen A."/>
            <person name="Salamov A."/>
            <person name="Henrissat B."/>
            <person name="Wiebenga A."/>
            <person name="De Vries R.P."/>
            <person name="Grigoriev I.V."/>
            <person name="Mortensen U.H."/>
            <person name="Andersen M.R."/>
            <person name="Baker S.E."/>
        </authorList>
    </citation>
    <scope>NUCLEOTIDE SEQUENCE [LARGE SCALE GENOMIC DNA]</scope>
    <source>
        <strain evidence="1 2">JOP 1030-1</strain>
    </source>
</reference>
<sequence length="62" mass="7193">MLYHLERNVFLSWMLVVPTAYTYCLNFCANTAYSSNRKSSTDHAFLFLAQFRSPLQCTVAHL</sequence>
<dbReference type="EMBL" id="KZ821254">
    <property type="protein sequence ID" value="PYH42174.1"/>
    <property type="molecule type" value="Genomic_DNA"/>
</dbReference>
<organism evidence="1 2">
    <name type="scientific">Aspergillus saccharolyticus JOP 1030-1</name>
    <dbReference type="NCBI Taxonomy" id="1450539"/>
    <lineage>
        <taxon>Eukaryota</taxon>
        <taxon>Fungi</taxon>
        <taxon>Dikarya</taxon>
        <taxon>Ascomycota</taxon>
        <taxon>Pezizomycotina</taxon>
        <taxon>Eurotiomycetes</taxon>
        <taxon>Eurotiomycetidae</taxon>
        <taxon>Eurotiales</taxon>
        <taxon>Aspergillaceae</taxon>
        <taxon>Aspergillus</taxon>
        <taxon>Aspergillus subgen. Circumdati</taxon>
    </lineage>
</organism>
<proteinExistence type="predicted"/>
<dbReference type="Proteomes" id="UP000248349">
    <property type="component" value="Unassembled WGS sequence"/>
</dbReference>
<dbReference type="RefSeq" id="XP_025428156.1">
    <property type="nucleotide sequence ID" value="XM_025570538.1"/>
</dbReference>
<dbReference type="GeneID" id="37071766"/>
<protein>
    <submittedName>
        <fullName evidence="1">Uncharacterized protein</fullName>
    </submittedName>
</protein>
<evidence type="ECO:0000313" key="2">
    <source>
        <dbReference type="Proteomes" id="UP000248349"/>
    </source>
</evidence>
<dbReference type="AlphaFoldDB" id="A0A318Z6V6"/>